<protein>
    <submittedName>
        <fullName evidence="3">Uncharacterized protein</fullName>
    </submittedName>
</protein>
<dbReference type="GO" id="GO:0008270">
    <property type="term" value="F:zinc ion binding"/>
    <property type="evidence" value="ECO:0007669"/>
    <property type="project" value="UniProtKB-KW"/>
</dbReference>
<dbReference type="Gene3D" id="3.40.50.300">
    <property type="entry name" value="P-loop containing nucleotide triphosphate hydrolases"/>
    <property type="match status" value="1"/>
</dbReference>
<dbReference type="SUPFAM" id="SSF52540">
    <property type="entry name" value="P-loop containing nucleoside triphosphate hydrolases"/>
    <property type="match status" value="1"/>
</dbReference>
<dbReference type="PANTHER" id="PTHR45819:SF5">
    <property type="entry name" value="CENTAURIN-GAMMA-1A"/>
    <property type="match status" value="1"/>
</dbReference>
<gene>
    <name evidence="3" type="ORF">TDIB3V08_LOCUS779</name>
</gene>
<sequence>MFPSCRLQFTAWVDAVIFVFSLENESSFKAIYNYYTQMAHFRNSAEIPLILVGTQGTASFGSDGQRKHTSRLEEQPTSW</sequence>
<dbReference type="InterPro" id="IPR001806">
    <property type="entry name" value="Small_GTPase"/>
</dbReference>
<organism evidence="3">
    <name type="scientific">Timema douglasi</name>
    <name type="common">Walking stick</name>
    <dbReference type="NCBI Taxonomy" id="61478"/>
    <lineage>
        <taxon>Eukaryota</taxon>
        <taxon>Metazoa</taxon>
        <taxon>Ecdysozoa</taxon>
        <taxon>Arthropoda</taxon>
        <taxon>Hexapoda</taxon>
        <taxon>Insecta</taxon>
        <taxon>Pterygota</taxon>
        <taxon>Neoptera</taxon>
        <taxon>Polyneoptera</taxon>
        <taxon>Phasmatodea</taxon>
        <taxon>Timematodea</taxon>
        <taxon>Timematoidea</taxon>
        <taxon>Timematidae</taxon>
        <taxon>Timema</taxon>
    </lineage>
</organism>
<name>A0A7R8VA30_TIMDO</name>
<keyword evidence="1" id="KW-0479">Metal-binding</keyword>
<evidence type="ECO:0000313" key="3">
    <source>
        <dbReference type="EMBL" id="CAD7194352.1"/>
    </source>
</evidence>
<dbReference type="InterPro" id="IPR027417">
    <property type="entry name" value="P-loop_NTPase"/>
</dbReference>
<dbReference type="EMBL" id="OA564452">
    <property type="protein sequence ID" value="CAD7194352.1"/>
    <property type="molecule type" value="Genomic_DNA"/>
</dbReference>
<evidence type="ECO:0000256" key="1">
    <source>
        <dbReference type="ARBA" id="ARBA00022771"/>
    </source>
</evidence>
<keyword evidence="1" id="KW-0863">Zinc-finger</keyword>
<accession>A0A7R8VA30</accession>
<dbReference type="GO" id="GO:0003924">
    <property type="term" value="F:GTPase activity"/>
    <property type="evidence" value="ECO:0007669"/>
    <property type="project" value="InterPro"/>
</dbReference>
<feature type="region of interest" description="Disordered" evidence="2">
    <location>
        <begin position="57"/>
        <end position="79"/>
    </location>
</feature>
<dbReference type="GO" id="GO:0005525">
    <property type="term" value="F:GTP binding"/>
    <property type="evidence" value="ECO:0007669"/>
    <property type="project" value="InterPro"/>
</dbReference>
<proteinExistence type="predicted"/>
<evidence type="ECO:0000256" key="2">
    <source>
        <dbReference type="SAM" id="MobiDB-lite"/>
    </source>
</evidence>
<dbReference type="AlphaFoldDB" id="A0A7R8VA30"/>
<keyword evidence="1" id="KW-0862">Zinc</keyword>
<dbReference type="GO" id="GO:0005096">
    <property type="term" value="F:GTPase activator activity"/>
    <property type="evidence" value="ECO:0007669"/>
    <property type="project" value="TreeGrafter"/>
</dbReference>
<dbReference type="InterPro" id="IPR051282">
    <property type="entry name" value="Arf-GAP_GTPase_ANK_PH"/>
</dbReference>
<dbReference type="PANTHER" id="PTHR45819">
    <property type="entry name" value="CENTAURIN-GAMMA-1A"/>
    <property type="match status" value="1"/>
</dbReference>
<reference evidence="3" key="1">
    <citation type="submission" date="2020-11" db="EMBL/GenBank/DDBJ databases">
        <authorList>
            <person name="Tran Van P."/>
        </authorList>
    </citation>
    <scope>NUCLEOTIDE SEQUENCE</scope>
</reference>
<dbReference type="Pfam" id="PF00071">
    <property type="entry name" value="Ras"/>
    <property type="match status" value="1"/>
</dbReference>
<feature type="compositionally biased region" description="Basic and acidic residues" evidence="2">
    <location>
        <begin position="64"/>
        <end position="79"/>
    </location>
</feature>